<comment type="caution">
    <text evidence="2">The sequence shown here is derived from an EMBL/GenBank/DDBJ whole genome shotgun (WGS) entry which is preliminary data.</text>
</comment>
<dbReference type="PANTHER" id="PTHR35509">
    <property type="entry name" value="DOMAIN PROTEIN, PUTATIVE (DUF1995)-RELATED"/>
    <property type="match status" value="1"/>
</dbReference>
<proteinExistence type="predicted"/>
<dbReference type="InterPro" id="IPR018962">
    <property type="entry name" value="DUF1995"/>
</dbReference>
<feature type="domain" description="DUF1995" evidence="1">
    <location>
        <begin position="63"/>
        <end position="274"/>
    </location>
</feature>
<evidence type="ECO:0000259" key="1">
    <source>
        <dbReference type="Pfam" id="PF09353"/>
    </source>
</evidence>
<dbReference type="InterPro" id="IPR053021">
    <property type="entry name" value="Chloroplast_ADK"/>
</dbReference>
<dbReference type="Pfam" id="PF09353">
    <property type="entry name" value="DUF1995"/>
    <property type="match status" value="1"/>
</dbReference>
<sequence length="322" mass="36359">MAYVNCGVGVSRVGVEGRVASRRRSTVVAVARKVRRVRNAGDELIGEGAKEGWSRSGNSSRFPVDWNAAMDQAGAAACKAIGKGESRILVELNPPVRHIVMVEKLISPLIQAGKKVKVYFDTIAESAEAASMLPDHLRDRTEFTYLGDREDMGDCDIAVIYQPNNINGNPKKIEDVEWVHYRLEWNEPRPVILVNPKLMSLGSGLDALGNIRRPMFIEDYVHAYYLDPSVFHDENIHGGLLCEYPRKWEMYVFRSNGGFRLVAQHRAKPNAEKVLVQYLWRSDMMKSNSQRMRPDVTPFPVCDSMPTRKHPVVETIGNPEFF</sequence>
<name>A0AAV8UZI7_9RHOD</name>
<dbReference type="EMBL" id="JAMWBK010000002">
    <property type="protein sequence ID" value="KAJ8907479.1"/>
    <property type="molecule type" value="Genomic_DNA"/>
</dbReference>
<dbReference type="AlphaFoldDB" id="A0AAV8UZI7"/>
<keyword evidence="3" id="KW-1185">Reference proteome</keyword>
<protein>
    <recommendedName>
        <fullName evidence="1">DUF1995 domain-containing protein</fullName>
    </recommendedName>
</protein>
<evidence type="ECO:0000313" key="2">
    <source>
        <dbReference type="EMBL" id="KAJ8907479.1"/>
    </source>
</evidence>
<evidence type="ECO:0000313" key="3">
    <source>
        <dbReference type="Proteomes" id="UP001157974"/>
    </source>
</evidence>
<accession>A0AAV8UZI7</accession>
<dbReference type="Proteomes" id="UP001157974">
    <property type="component" value="Unassembled WGS sequence"/>
</dbReference>
<reference evidence="2 3" key="1">
    <citation type="journal article" date="2023" name="Nat. Commun.">
        <title>Origin of minicircular mitochondrial genomes in red algae.</title>
        <authorList>
            <person name="Lee Y."/>
            <person name="Cho C.H."/>
            <person name="Lee Y.M."/>
            <person name="Park S.I."/>
            <person name="Yang J.H."/>
            <person name="West J.A."/>
            <person name="Bhattacharya D."/>
            <person name="Yoon H.S."/>
        </authorList>
    </citation>
    <scope>NUCLEOTIDE SEQUENCE [LARGE SCALE GENOMIC DNA]</scope>
    <source>
        <strain evidence="2 3">CCMP1338</strain>
        <tissue evidence="2">Whole cell</tissue>
    </source>
</reference>
<organism evidence="2 3">
    <name type="scientific">Rhodosorus marinus</name>
    <dbReference type="NCBI Taxonomy" id="101924"/>
    <lineage>
        <taxon>Eukaryota</taxon>
        <taxon>Rhodophyta</taxon>
        <taxon>Stylonematophyceae</taxon>
        <taxon>Stylonematales</taxon>
        <taxon>Stylonemataceae</taxon>
        <taxon>Rhodosorus</taxon>
    </lineage>
</organism>
<gene>
    <name evidence="2" type="ORF">NDN08_007590</name>
</gene>
<dbReference type="PANTHER" id="PTHR35509:SF1">
    <property type="entry name" value="DOMAIN PROTEIN, PUTATIVE (DUF1995)-RELATED"/>
    <property type="match status" value="1"/>
</dbReference>